<protein>
    <recommendedName>
        <fullName evidence="3">F-box domain-containing protein</fullName>
    </recommendedName>
</protein>
<dbReference type="OrthoDB" id="3270296at2759"/>
<reference evidence="1 2" key="1">
    <citation type="journal article" date="2018" name="Evol. Lett.">
        <title>Horizontal gene cluster transfer increased hallucinogenic mushroom diversity.</title>
        <authorList>
            <person name="Reynolds H.T."/>
            <person name="Vijayakumar V."/>
            <person name="Gluck-Thaler E."/>
            <person name="Korotkin H.B."/>
            <person name="Matheny P.B."/>
            <person name="Slot J.C."/>
        </authorList>
    </citation>
    <scope>NUCLEOTIDE SEQUENCE [LARGE SCALE GENOMIC DNA]</scope>
    <source>
        <strain evidence="1 2">SRW20</strain>
    </source>
</reference>
<evidence type="ECO:0008006" key="3">
    <source>
        <dbReference type="Google" id="ProtNLM"/>
    </source>
</evidence>
<evidence type="ECO:0000313" key="2">
    <source>
        <dbReference type="Proteomes" id="UP000284706"/>
    </source>
</evidence>
<name>A0A409XYK8_9AGAR</name>
<dbReference type="STRING" id="231916.A0A409XYK8"/>
<proteinExistence type="predicted"/>
<dbReference type="InParanoid" id="A0A409XYK8"/>
<dbReference type="EMBL" id="NHYE01001411">
    <property type="protein sequence ID" value="PPQ95815.1"/>
    <property type="molecule type" value="Genomic_DNA"/>
</dbReference>
<dbReference type="InterPro" id="IPR032675">
    <property type="entry name" value="LRR_dom_sf"/>
</dbReference>
<dbReference type="Proteomes" id="UP000284706">
    <property type="component" value="Unassembled WGS sequence"/>
</dbReference>
<evidence type="ECO:0000313" key="1">
    <source>
        <dbReference type="EMBL" id="PPQ95815.1"/>
    </source>
</evidence>
<accession>A0A409XYK8</accession>
<dbReference type="AlphaFoldDB" id="A0A409XYK8"/>
<dbReference type="Gene3D" id="3.80.10.10">
    <property type="entry name" value="Ribonuclease Inhibitor"/>
    <property type="match status" value="1"/>
</dbReference>
<gene>
    <name evidence="1" type="ORF">CVT26_015924</name>
</gene>
<dbReference type="SUPFAM" id="SSF52047">
    <property type="entry name" value="RNI-like"/>
    <property type="match status" value="1"/>
</dbReference>
<dbReference type="InterPro" id="IPR036047">
    <property type="entry name" value="F-box-like_dom_sf"/>
</dbReference>
<dbReference type="SUPFAM" id="SSF81383">
    <property type="entry name" value="F-box domain"/>
    <property type="match status" value="1"/>
</dbReference>
<comment type="caution">
    <text evidence="1">The sequence shown here is derived from an EMBL/GenBank/DDBJ whole genome shotgun (WGS) entry which is preliminary data.</text>
</comment>
<keyword evidence="2" id="KW-1185">Reference proteome</keyword>
<sequence length="503" mass="57479">MVEQHDAPSTIHTLPFDIKDHLLCLLDSPKDLLSFSLSSKEWATLIIPNHIEYRELRIRANRLAVWKHLATRADLSKSIRSLWLMPKENESKEIFPRTLVPSYAADTVATRRLEVEGALMGQLQNRRQLPEMVKAIKNFKYLKRFSWTASDGHGDVVEEIFDALRRCTGLTALRLGDIIVERDYLGPSASLWKLSNLTELVLLGKEWPMVGQPEEDEEYGEDSLVTMLNLSPNLESLTLTYIRAHPRFISSPLSNLRKLHLANIPSLDDSPFTDSVVIAFLESHPGIEDLKWYPVNERLTAPHGILPNLKRIYTKHGFATALLRDNTLIGGRQMECISQISLGSNTVHLMSQINSTRLQEVHLWRYEGLEAIKKLAKLCPSIRTLLIPNFGLSYAEEIVGIVSFELAKCAKRLTSTSQEDCVECLSHFPNLEAVLESALWLRIRMMKAEQRSEFLANFLTMCPKLRLISHWISLSDMTHDIVFERSESGKITWREMPSKEDWV</sequence>
<organism evidence="1 2">
    <name type="scientific">Gymnopilus dilepis</name>
    <dbReference type="NCBI Taxonomy" id="231916"/>
    <lineage>
        <taxon>Eukaryota</taxon>
        <taxon>Fungi</taxon>
        <taxon>Dikarya</taxon>
        <taxon>Basidiomycota</taxon>
        <taxon>Agaricomycotina</taxon>
        <taxon>Agaricomycetes</taxon>
        <taxon>Agaricomycetidae</taxon>
        <taxon>Agaricales</taxon>
        <taxon>Agaricineae</taxon>
        <taxon>Hymenogastraceae</taxon>
        <taxon>Gymnopilus</taxon>
    </lineage>
</organism>